<evidence type="ECO:0000313" key="1">
    <source>
        <dbReference type="EMBL" id="OHA14308.1"/>
    </source>
</evidence>
<comment type="caution">
    <text evidence="1">The sequence shown here is derived from an EMBL/GenBank/DDBJ whole genome shotgun (WGS) entry which is preliminary data.</text>
</comment>
<dbReference type="Gene3D" id="3.30.1490.300">
    <property type="match status" value="1"/>
</dbReference>
<organism evidence="1 2">
    <name type="scientific">Candidatus Sungbacteria bacterium RIFCSPLOWO2_12_FULL_41_11</name>
    <dbReference type="NCBI Taxonomy" id="1802286"/>
    <lineage>
        <taxon>Bacteria</taxon>
        <taxon>Candidatus Sungiibacteriota</taxon>
    </lineage>
</organism>
<gene>
    <name evidence="1" type="ORF">A3G49_03645</name>
</gene>
<dbReference type="InterPro" id="IPR050696">
    <property type="entry name" value="FtsA/MreB"/>
</dbReference>
<dbReference type="PANTHER" id="PTHR32432:SF3">
    <property type="entry name" value="ETHANOLAMINE UTILIZATION PROTEIN EUTJ"/>
    <property type="match status" value="1"/>
</dbReference>
<proteinExistence type="predicted"/>
<evidence type="ECO:0000313" key="2">
    <source>
        <dbReference type="Proteomes" id="UP000177171"/>
    </source>
</evidence>
<dbReference type="Pfam" id="PF11104">
    <property type="entry name" value="PilM_2"/>
    <property type="match status" value="1"/>
</dbReference>
<dbReference type="AlphaFoldDB" id="A0A1G2LRN7"/>
<sequence>MYFVIKEVVEIPFLKKLKIPKFDIGFGRKKYGYVGIDIGASSVKVVLLREENGRALLESYGELKTANYFKKTSEEVVAGAGFLRYLESDIAIMLKDVMRESNITVKDAIFSVSTSAAFIMLIDFPRLPPEEINSAVPYEVKKYIPTPLTEISLDWKVIDEEEEKNLKILFVAVPKEIINKYKRIGDLVGLEVLAVEVENFSFNRALSGREKTPVAIIHMGAQITNITITDGGIIRFSHNIERGSQEITRMLSHSLNIDLNRADGFKLNIGLSDRPEEKEIVDVIAPIVDSLFREILRIINSYNRSAVKKVEKIILSGGGANLPGLVDYVTKLSGLETVRANPFSKVVYPAFMQPILRDIGPDFSVAVGLALREIVSR</sequence>
<dbReference type="Gene3D" id="3.30.420.40">
    <property type="match status" value="2"/>
</dbReference>
<dbReference type="Proteomes" id="UP000177171">
    <property type="component" value="Unassembled WGS sequence"/>
</dbReference>
<protein>
    <recommendedName>
        <fullName evidence="3">SHS2 domain-containing protein</fullName>
    </recommendedName>
</protein>
<dbReference type="InterPro" id="IPR043129">
    <property type="entry name" value="ATPase_NBD"/>
</dbReference>
<evidence type="ECO:0008006" key="3">
    <source>
        <dbReference type="Google" id="ProtNLM"/>
    </source>
</evidence>
<dbReference type="NCBIfam" id="TIGR01175">
    <property type="entry name" value="pilM"/>
    <property type="match status" value="1"/>
</dbReference>
<dbReference type="InterPro" id="IPR005883">
    <property type="entry name" value="PilM"/>
</dbReference>
<dbReference type="SUPFAM" id="SSF53067">
    <property type="entry name" value="Actin-like ATPase domain"/>
    <property type="match status" value="2"/>
</dbReference>
<accession>A0A1G2LRN7</accession>
<dbReference type="EMBL" id="MHQY01000010">
    <property type="protein sequence ID" value="OHA14308.1"/>
    <property type="molecule type" value="Genomic_DNA"/>
</dbReference>
<name>A0A1G2LRN7_9BACT</name>
<dbReference type="PIRSF" id="PIRSF019169">
    <property type="entry name" value="PilM"/>
    <property type="match status" value="1"/>
</dbReference>
<dbReference type="PANTHER" id="PTHR32432">
    <property type="entry name" value="CELL DIVISION PROTEIN FTSA-RELATED"/>
    <property type="match status" value="1"/>
</dbReference>
<dbReference type="CDD" id="cd24049">
    <property type="entry name" value="ASKHA_NBD_PilM"/>
    <property type="match status" value="1"/>
</dbReference>
<reference evidence="1 2" key="1">
    <citation type="journal article" date="2016" name="Nat. Commun.">
        <title>Thousands of microbial genomes shed light on interconnected biogeochemical processes in an aquifer system.</title>
        <authorList>
            <person name="Anantharaman K."/>
            <person name="Brown C.T."/>
            <person name="Hug L.A."/>
            <person name="Sharon I."/>
            <person name="Castelle C.J."/>
            <person name="Probst A.J."/>
            <person name="Thomas B.C."/>
            <person name="Singh A."/>
            <person name="Wilkins M.J."/>
            <person name="Karaoz U."/>
            <person name="Brodie E.L."/>
            <person name="Williams K.H."/>
            <person name="Hubbard S.S."/>
            <person name="Banfield J.F."/>
        </authorList>
    </citation>
    <scope>NUCLEOTIDE SEQUENCE [LARGE SCALE GENOMIC DNA]</scope>
</reference>